<name>A0ABY8X5U5_9BACL</name>
<dbReference type="RefSeq" id="WP_285745339.1">
    <property type="nucleotide sequence ID" value="NZ_CP127162.1"/>
</dbReference>
<evidence type="ECO:0000313" key="9">
    <source>
        <dbReference type="Proteomes" id="UP001236415"/>
    </source>
</evidence>
<evidence type="ECO:0000259" key="7">
    <source>
        <dbReference type="PROSITE" id="PS51007"/>
    </source>
</evidence>
<dbReference type="PRINTS" id="PR00605">
    <property type="entry name" value="CYTCHROMECIC"/>
</dbReference>
<dbReference type="PIRSF" id="PIRSF000025">
    <property type="entry name" value="Cytc_Bsub_c550"/>
    <property type="match status" value="1"/>
</dbReference>
<dbReference type="InterPro" id="IPR012218">
    <property type="entry name" value="Cyt_c_BACSU-c550-type"/>
</dbReference>
<evidence type="ECO:0000256" key="5">
    <source>
        <dbReference type="ARBA" id="ARBA00023004"/>
    </source>
</evidence>
<accession>A0ABY8X5U5</accession>
<organism evidence="8 9">
    <name type="scientific">Paenibacillus polygoni</name>
    <dbReference type="NCBI Taxonomy" id="3050112"/>
    <lineage>
        <taxon>Bacteria</taxon>
        <taxon>Bacillati</taxon>
        <taxon>Bacillota</taxon>
        <taxon>Bacilli</taxon>
        <taxon>Bacillales</taxon>
        <taxon>Paenibacillaceae</taxon>
        <taxon>Paenibacillus</taxon>
    </lineage>
</organism>
<keyword evidence="2 6" id="KW-0349">Heme</keyword>
<keyword evidence="3 6" id="KW-0479">Metal-binding</keyword>
<dbReference type="Proteomes" id="UP001236415">
    <property type="component" value="Chromosome"/>
</dbReference>
<dbReference type="InterPro" id="IPR009056">
    <property type="entry name" value="Cyt_c-like_dom"/>
</dbReference>
<dbReference type="InterPro" id="IPR036909">
    <property type="entry name" value="Cyt_c-like_dom_sf"/>
</dbReference>
<evidence type="ECO:0000256" key="3">
    <source>
        <dbReference type="ARBA" id="ARBA00022723"/>
    </source>
</evidence>
<protein>
    <submittedName>
        <fullName evidence="8">Cytochrome c</fullName>
    </submittedName>
</protein>
<dbReference type="InterPro" id="IPR008168">
    <property type="entry name" value="Cyt_C_IC"/>
</dbReference>
<dbReference type="SUPFAM" id="SSF46626">
    <property type="entry name" value="Cytochrome c"/>
    <property type="match status" value="1"/>
</dbReference>
<dbReference type="PANTHER" id="PTHR37823">
    <property type="entry name" value="CYTOCHROME C-553-LIKE"/>
    <property type="match status" value="1"/>
</dbReference>
<keyword evidence="9" id="KW-1185">Reference proteome</keyword>
<dbReference type="PANTHER" id="PTHR37823:SF4">
    <property type="entry name" value="MENAQUINOL-CYTOCHROME C REDUCTASE CYTOCHROME B_C SUBUNIT"/>
    <property type="match status" value="1"/>
</dbReference>
<reference evidence="8 9" key="1">
    <citation type="submission" date="2023-06" db="EMBL/GenBank/DDBJ databases">
        <title>Paenibacillus polygonum sp. nov., an endophytic bacterium, isolated from Polygonum lapathifolium L. in Nanji Wetland National Nature Reserve, South of Poyang Lake, Jiangxi Province, China.</title>
        <authorList>
            <person name="Yu Z."/>
        </authorList>
    </citation>
    <scope>NUCLEOTIDE SEQUENCE [LARGE SCALE GENOMIC DNA]</scope>
    <source>
        <strain evidence="8 9">C31</strain>
    </source>
</reference>
<dbReference type="InterPro" id="IPR051811">
    <property type="entry name" value="Cytochrome_c550/c551-like"/>
</dbReference>
<evidence type="ECO:0000256" key="6">
    <source>
        <dbReference type="PROSITE-ProRule" id="PRU00433"/>
    </source>
</evidence>
<keyword evidence="1" id="KW-0813">Transport</keyword>
<dbReference type="Pfam" id="PF13442">
    <property type="entry name" value="Cytochrome_CBB3"/>
    <property type="match status" value="1"/>
</dbReference>
<dbReference type="Gene3D" id="1.10.760.10">
    <property type="entry name" value="Cytochrome c-like domain"/>
    <property type="match status" value="1"/>
</dbReference>
<keyword evidence="4" id="KW-0249">Electron transport</keyword>
<evidence type="ECO:0000313" key="8">
    <source>
        <dbReference type="EMBL" id="WIV19329.1"/>
    </source>
</evidence>
<gene>
    <name evidence="8" type="ORF">QPK24_00495</name>
</gene>
<evidence type="ECO:0000256" key="1">
    <source>
        <dbReference type="ARBA" id="ARBA00022448"/>
    </source>
</evidence>
<proteinExistence type="predicted"/>
<dbReference type="PROSITE" id="PS51007">
    <property type="entry name" value="CYTC"/>
    <property type="match status" value="1"/>
</dbReference>
<keyword evidence="5 6" id="KW-0408">Iron</keyword>
<evidence type="ECO:0000256" key="2">
    <source>
        <dbReference type="ARBA" id="ARBA00022617"/>
    </source>
</evidence>
<sequence length="121" mass="12944">MKKWIMSGLFFFACAFALVLMFTVPGREQEMAEEAGPTMPEVTLDAASAEEKAKGSCISCHGNQLEGGVGPSLQKVGAELNAEQLYKTISKGKGGGKMPAFEGQLSDEEIANLALWLSEKK</sequence>
<dbReference type="EMBL" id="CP127162">
    <property type="protein sequence ID" value="WIV19329.1"/>
    <property type="molecule type" value="Genomic_DNA"/>
</dbReference>
<evidence type="ECO:0000256" key="4">
    <source>
        <dbReference type="ARBA" id="ARBA00022982"/>
    </source>
</evidence>
<feature type="domain" description="Cytochrome c" evidence="7">
    <location>
        <begin position="44"/>
        <end position="121"/>
    </location>
</feature>